<feature type="signal peptide" evidence="2">
    <location>
        <begin position="1"/>
        <end position="23"/>
    </location>
</feature>
<dbReference type="STRING" id="1278073.MYSTI_02784"/>
<evidence type="ECO:0000256" key="2">
    <source>
        <dbReference type="SAM" id="SignalP"/>
    </source>
</evidence>
<dbReference type="Proteomes" id="UP000011131">
    <property type="component" value="Chromosome"/>
</dbReference>
<protein>
    <recommendedName>
        <fullName evidence="5">Periplasmic heavy metal sensor</fullName>
    </recommendedName>
</protein>
<feature type="compositionally biased region" description="Basic and acidic residues" evidence="1">
    <location>
        <begin position="26"/>
        <end position="51"/>
    </location>
</feature>
<evidence type="ECO:0000256" key="1">
    <source>
        <dbReference type="SAM" id="MobiDB-lite"/>
    </source>
</evidence>
<evidence type="ECO:0008006" key="5">
    <source>
        <dbReference type="Google" id="ProtNLM"/>
    </source>
</evidence>
<evidence type="ECO:0000313" key="4">
    <source>
        <dbReference type="Proteomes" id="UP000011131"/>
    </source>
</evidence>
<dbReference type="KEGG" id="msd:MYSTI_02784"/>
<gene>
    <name evidence="3" type="ordered locus">MYSTI_02784</name>
</gene>
<feature type="region of interest" description="Disordered" evidence="1">
    <location>
        <begin position="24"/>
        <end position="51"/>
    </location>
</feature>
<dbReference type="RefSeq" id="WP_015348361.1">
    <property type="nucleotide sequence ID" value="NC_020126.1"/>
</dbReference>
<dbReference type="Gene3D" id="1.20.120.1490">
    <property type="match status" value="1"/>
</dbReference>
<name>L7U8F8_MYXSD</name>
<sequence length="179" mass="20215">MKTMTRKSWVVMAVVLAPCLAMARPGAREGSEQARESERQERSEQRMERAEQRMRLRQVLTLSDALELDNAQALKMEETLRQFDEKRRPLREQVRDAARTLHQAARGDSTALAQVDTAAQRAFEARERIAALDREMYQALARGLPPEKRAKLALALARGGGKHMGLMKGESFKGLRGDD</sequence>
<evidence type="ECO:0000313" key="3">
    <source>
        <dbReference type="EMBL" id="AGC44100.1"/>
    </source>
</evidence>
<feature type="chain" id="PRO_5003984041" description="Periplasmic heavy metal sensor" evidence="2">
    <location>
        <begin position="24"/>
        <end position="179"/>
    </location>
</feature>
<keyword evidence="4" id="KW-1185">Reference proteome</keyword>
<proteinExistence type="predicted"/>
<dbReference type="EMBL" id="CP004025">
    <property type="protein sequence ID" value="AGC44100.1"/>
    <property type="molecule type" value="Genomic_DNA"/>
</dbReference>
<dbReference type="PATRIC" id="fig|1278073.3.peg.2835"/>
<dbReference type="AlphaFoldDB" id="L7U8F8"/>
<dbReference type="HOGENOM" id="CLU_1641886_0_0_7"/>
<accession>L7U8F8</accession>
<organism evidence="3 4">
    <name type="scientific">Myxococcus stipitatus (strain DSM 14675 / JCM 12634 / Mx s8)</name>
    <dbReference type="NCBI Taxonomy" id="1278073"/>
    <lineage>
        <taxon>Bacteria</taxon>
        <taxon>Pseudomonadati</taxon>
        <taxon>Myxococcota</taxon>
        <taxon>Myxococcia</taxon>
        <taxon>Myxococcales</taxon>
        <taxon>Cystobacterineae</taxon>
        <taxon>Myxococcaceae</taxon>
        <taxon>Myxococcus</taxon>
    </lineage>
</organism>
<keyword evidence="2" id="KW-0732">Signal</keyword>
<reference evidence="3 4" key="1">
    <citation type="journal article" date="2013" name="Genome Announc.">
        <title>Complete genome sequence of Myxococcus stipitatus strain DSM 14675, a fruiting myxobacterium.</title>
        <authorList>
            <person name="Huntley S."/>
            <person name="Kneip S."/>
            <person name="Treuner-Lange A."/>
            <person name="Sogaard-Andersen L."/>
        </authorList>
    </citation>
    <scope>NUCLEOTIDE SEQUENCE [LARGE SCALE GENOMIC DNA]</scope>
    <source>
        <strain evidence="4">DSM 14675 / JCM 12634 / Mx s8</strain>
    </source>
</reference>